<name>A0A067L9I3_JATCU</name>
<organism evidence="1 2">
    <name type="scientific">Jatropha curcas</name>
    <name type="common">Barbados nut</name>
    <dbReference type="NCBI Taxonomy" id="180498"/>
    <lineage>
        <taxon>Eukaryota</taxon>
        <taxon>Viridiplantae</taxon>
        <taxon>Streptophyta</taxon>
        <taxon>Embryophyta</taxon>
        <taxon>Tracheophyta</taxon>
        <taxon>Spermatophyta</taxon>
        <taxon>Magnoliopsida</taxon>
        <taxon>eudicotyledons</taxon>
        <taxon>Gunneridae</taxon>
        <taxon>Pentapetalae</taxon>
        <taxon>rosids</taxon>
        <taxon>fabids</taxon>
        <taxon>Malpighiales</taxon>
        <taxon>Euphorbiaceae</taxon>
        <taxon>Crotonoideae</taxon>
        <taxon>Jatropheae</taxon>
        <taxon>Jatropha</taxon>
    </lineage>
</organism>
<dbReference type="AlphaFoldDB" id="A0A067L9I3"/>
<gene>
    <name evidence="1" type="ORF">JCGZ_20158</name>
</gene>
<protein>
    <submittedName>
        <fullName evidence="1">Uncharacterized protein</fullName>
    </submittedName>
</protein>
<sequence length="301" mass="33795">MSLFAVVLLHSSESLFRQSQNNLLVVEIRPNTRKQMSEFLPTEFVCGRDKVGRHAFPNSRSPACYKLFICCDIHASFKIDPSRETTSRVWRRQPGQRLVRASPIPERAPVSSMVSSSSSDSVPDLDPVIVEMVDNTVNETGFSPAPIRAITDIIAAAFAQERAQNQVPPSSSNQTASPVAMEREAPELALGNQASADNVSPEYNMSKGIKRLAFIEKKDQKLTKVWKNLPSRIRDVNEVALERPFTSATGGRARNLQLEKASRESDIHMRGREKALLRVIRRFASKSRECDIHMHGREKHF</sequence>
<evidence type="ECO:0000313" key="2">
    <source>
        <dbReference type="Proteomes" id="UP000027138"/>
    </source>
</evidence>
<reference evidence="1 2" key="1">
    <citation type="journal article" date="2014" name="PLoS ONE">
        <title>Global Analysis of Gene Expression Profiles in Physic Nut (Jatropha curcas L.) Seedlings Exposed to Salt Stress.</title>
        <authorList>
            <person name="Zhang L."/>
            <person name="Zhang C."/>
            <person name="Wu P."/>
            <person name="Chen Y."/>
            <person name="Li M."/>
            <person name="Jiang H."/>
            <person name="Wu G."/>
        </authorList>
    </citation>
    <scope>NUCLEOTIDE SEQUENCE [LARGE SCALE GENOMIC DNA]</scope>
    <source>
        <strain evidence="2">cv. GZQX0401</strain>
        <tissue evidence="1">Young leaves</tissue>
    </source>
</reference>
<proteinExistence type="predicted"/>
<keyword evidence="2" id="KW-1185">Reference proteome</keyword>
<accession>A0A067L9I3</accession>
<evidence type="ECO:0000313" key="1">
    <source>
        <dbReference type="EMBL" id="KDP45082.1"/>
    </source>
</evidence>
<dbReference type="EMBL" id="KK914239">
    <property type="protein sequence ID" value="KDP45082.1"/>
    <property type="molecule type" value="Genomic_DNA"/>
</dbReference>
<dbReference type="Proteomes" id="UP000027138">
    <property type="component" value="Unassembled WGS sequence"/>
</dbReference>